<dbReference type="Pfam" id="PF02625">
    <property type="entry name" value="XdhC_CoxI"/>
    <property type="match status" value="1"/>
</dbReference>
<dbReference type="Proteomes" id="UP000282636">
    <property type="component" value="Unassembled WGS sequence"/>
</dbReference>
<feature type="domain" description="XdhC- CoxI" evidence="1">
    <location>
        <begin position="154"/>
        <end position="220"/>
    </location>
</feature>
<name>A0A3M5M789_PSESX</name>
<evidence type="ECO:0000259" key="1">
    <source>
        <dbReference type="Pfam" id="PF02625"/>
    </source>
</evidence>
<accession>A0A3M5M789</accession>
<dbReference type="AlphaFoldDB" id="A0A3M5M789"/>
<dbReference type="InterPro" id="IPR036291">
    <property type="entry name" value="NAD(P)-bd_dom_sf"/>
</dbReference>
<dbReference type="PANTHER" id="PTHR30388">
    <property type="entry name" value="ALDEHYDE OXIDOREDUCTASE MOLYBDENUM COFACTOR ASSEMBLY PROTEIN"/>
    <property type="match status" value="1"/>
</dbReference>
<sequence>MQTCRWICASHWSRTARTLKTRYSTPRPWANRRSCSASQRGARSRTPWRASVAIAINRTLMPRRRRKRCYGGVSRCVRKAGQVVYRLSDPSRLFQVLCRPLREQAKRRPARSHILLLQLHLPPWERACSRKRQFRMTPMGAKMNNWISALAELQARSEPGILVTIIEELGSTPRNAGSKMVVCTERIYDTIGGGHLEYKAMEIAREMLASGTRQTRLERFNLGASLGQCCGGVNVLLFEPMGEPVAHIAVFGAGHVGRALVPLLASLPCRVRWIDAREHEFPESMPEGVLKIVNDEPVDEVAQLPVGTYCIVMTHNHQLDLELTAAILKRGDFGYFGLIGSKTKRVKFEHRLRERGFDASLLQRMRCPMGLAEVKGKLPIEIAVSIAAEVIATYNVSFGQHSANAEPIARLLPASRRSQSQ</sequence>
<organism evidence="3 4">
    <name type="scientific">Pseudomonas syringae pv. theae</name>
    <dbReference type="NCBI Taxonomy" id="103985"/>
    <lineage>
        <taxon>Bacteria</taxon>
        <taxon>Pseudomonadati</taxon>
        <taxon>Pseudomonadota</taxon>
        <taxon>Gammaproteobacteria</taxon>
        <taxon>Pseudomonadales</taxon>
        <taxon>Pseudomonadaceae</taxon>
        <taxon>Pseudomonas</taxon>
        <taxon>Pseudomonas syringae</taxon>
    </lineage>
</organism>
<evidence type="ECO:0000259" key="2">
    <source>
        <dbReference type="Pfam" id="PF13478"/>
    </source>
</evidence>
<protein>
    <submittedName>
        <fullName evidence="3">Xanthine dehydrogenase accessory factor XdhC</fullName>
    </submittedName>
</protein>
<dbReference type="PANTHER" id="PTHR30388:SF6">
    <property type="entry name" value="XANTHINE DEHYDROGENASE SUBUNIT A-RELATED"/>
    <property type="match status" value="1"/>
</dbReference>
<dbReference type="InterPro" id="IPR027051">
    <property type="entry name" value="XdhC_Rossmann_dom"/>
</dbReference>
<evidence type="ECO:0000313" key="4">
    <source>
        <dbReference type="Proteomes" id="UP000282636"/>
    </source>
</evidence>
<reference evidence="3 4" key="1">
    <citation type="submission" date="2018-08" db="EMBL/GenBank/DDBJ databases">
        <title>Recombination of ecologically and evolutionarily significant loci maintains genetic cohesion in the Pseudomonas syringae species complex.</title>
        <authorList>
            <person name="Dillon M."/>
            <person name="Thakur S."/>
            <person name="Almeida R.N.D."/>
            <person name="Weir B.S."/>
            <person name="Guttman D.S."/>
        </authorList>
    </citation>
    <scope>NUCLEOTIDE SEQUENCE [LARGE SCALE GENOMIC DNA]</scope>
    <source>
        <strain evidence="3 4">ICMP 3934</strain>
    </source>
</reference>
<dbReference type="InterPro" id="IPR052698">
    <property type="entry name" value="MoCofactor_Util/Proc"/>
</dbReference>
<dbReference type="EMBL" id="RBTL01000390">
    <property type="protein sequence ID" value="RMT56094.1"/>
    <property type="molecule type" value="Genomic_DNA"/>
</dbReference>
<dbReference type="InterPro" id="IPR003777">
    <property type="entry name" value="XdhC_CoxI"/>
</dbReference>
<evidence type="ECO:0000313" key="3">
    <source>
        <dbReference type="EMBL" id="RMT56094.1"/>
    </source>
</evidence>
<gene>
    <name evidence="3" type="ORF">ALP44_05190</name>
</gene>
<dbReference type="Pfam" id="PF13478">
    <property type="entry name" value="XdhC_C"/>
    <property type="match status" value="1"/>
</dbReference>
<dbReference type="NCBIfam" id="TIGR02964">
    <property type="entry name" value="xanthine_xdhC"/>
    <property type="match status" value="1"/>
</dbReference>
<dbReference type="Gene3D" id="3.40.50.720">
    <property type="entry name" value="NAD(P)-binding Rossmann-like Domain"/>
    <property type="match status" value="1"/>
</dbReference>
<dbReference type="SUPFAM" id="SSF51735">
    <property type="entry name" value="NAD(P)-binding Rossmann-fold domains"/>
    <property type="match status" value="1"/>
</dbReference>
<proteinExistence type="predicted"/>
<dbReference type="InterPro" id="IPR014308">
    <property type="entry name" value="Xanthine_DH_XdhC"/>
</dbReference>
<feature type="domain" description="XdhC Rossmann" evidence="2">
    <location>
        <begin position="249"/>
        <end position="390"/>
    </location>
</feature>
<comment type="caution">
    <text evidence="3">The sequence shown here is derived from an EMBL/GenBank/DDBJ whole genome shotgun (WGS) entry which is preliminary data.</text>
</comment>